<dbReference type="EMBL" id="BNJK01000001">
    <property type="protein sequence ID" value="GHO97246.1"/>
    <property type="molecule type" value="Genomic_DNA"/>
</dbReference>
<organism evidence="2 3">
    <name type="scientific">Reticulibacter mediterranei</name>
    <dbReference type="NCBI Taxonomy" id="2778369"/>
    <lineage>
        <taxon>Bacteria</taxon>
        <taxon>Bacillati</taxon>
        <taxon>Chloroflexota</taxon>
        <taxon>Ktedonobacteria</taxon>
        <taxon>Ktedonobacterales</taxon>
        <taxon>Reticulibacteraceae</taxon>
        <taxon>Reticulibacter</taxon>
    </lineage>
</organism>
<comment type="caution">
    <text evidence="2">The sequence shown here is derived from an EMBL/GenBank/DDBJ whole genome shotgun (WGS) entry which is preliminary data.</text>
</comment>
<reference evidence="2" key="1">
    <citation type="submission" date="2020-10" db="EMBL/GenBank/DDBJ databases">
        <title>Taxonomic study of unclassified bacteria belonging to the class Ktedonobacteria.</title>
        <authorList>
            <person name="Yabe S."/>
            <person name="Wang C.M."/>
            <person name="Zheng Y."/>
            <person name="Sakai Y."/>
            <person name="Cavaletti L."/>
            <person name="Monciardini P."/>
            <person name="Donadio S."/>
        </authorList>
    </citation>
    <scope>NUCLEOTIDE SEQUENCE</scope>
    <source>
        <strain evidence="2">ID150040</strain>
    </source>
</reference>
<dbReference type="AlphaFoldDB" id="A0A8J3IW61"/>
<evidence type="ECO:0000313" key="3">
    <source>
        <dbReference type="Proteomes" id="UP000597444"/>
    </source>
</evidence>
<dbReference type="InterPro" id="IPR036374">
    <property type="entry name" value="OxRdtase_Mopterin-bd_sf"/>
</dbReference>
<sequence>MDASRKNDILRKVVLVTGTDGYSVAVSLGEISPRFAGKKILVAYEEDGKLLPKADGFARLIVPGDTLAGRYVSNIAKIEMKSAGPLPKLASRSPSSSLYVVGLIKTPSSYDQDALKALKTTTVTVQGKDESGKAVSTMYSGVLLSDLLTSAGGMQLNAKAKNDFLRKGIVAIGTDGYSCIVVGGEIEQRFAHTQILVALAENGKPFTNTDGFVRLIVPGDQAQGRFVSNLTELQVVELGP</sequence>
<evidence type="ECO:0000259" key="1">
    <source>
        <dbReference type="Pfam" id="PF00174"/>
    </source>
</evidence>
<name>A0A8J3IW61_9CHLR</name>
<keyword evidence="3" id="KW-1185">Reference proteome</keyword>
<dbReference type="InterPro" id="IPR000572">
    <property type="entry name" value="OxRdtase_Mopterin-bd_dom"/>
</dbReference>
<dbReference type="Gene3D" id="3.90.420.10">
    <property type="entry name" value="Oxidoreductase, molybdopterin-binding domain"/>
    <property type="match status" value="2"/>
</dbReference>
<dbReference type="SUPFAM" id="SSF56524">
    <property type="entry name" value="Oxidoreductase molybdopterin-binding domain"/>
    <property type="match status" value="2"/>
</dbReference>
<accession>A0A8J3IW61</accession>
<evidence type="ECO:0000313" key="2">
    <source>
        <dbReference type="EMBL" id="GHO97246.1"/>
    </source>
</evidence>
<dbReference type="Proteomes" id="UP000597444">
    <property type="component" value="Unassembled WGS sequence"/>
</dbReference>
<protein>
    <recommendedName>
        <fullName evidence="1">Oxidoreductase molybdopterin-binding domain-containing protein</fullName>
    </recommendedName>
</protein>
<gene>
    <name evidence="2" type="ORF">KSF_072940</name>
</gene>
<dbReference type="Pfam" id="PF00174">
    <property type="entry name" value="Oxidored_molyb"/>
    <property type="match status" value="1"/>
</dbReference>
<feature type="domain" description="Oxidoreductase molybdopterin-binding" evidence="1">
    <location>
        <begin position="97"/>
        <end position="221"/>
    </location>
</feature>
<proteinExistence type="predicted"/>